<evidence type="ECO:0000256" key="2">
    <source>
        <dbReference type="ARBA" id="ARBA00022448"/>
    </source>
</evidence>
<evidence type="ECO:0000256" key="4">
    <source>
        <dbReference type="ARBA" id="ARBA00022989"/>
    </source>
</evidence>
<organism evidence="8 9">
    <name type="scientific">Moniliophthora roreri</name>
    <name type="common">Frosty pod rot fungus</name>
    <name type="synonym">Monilia roreri</name>
    <dbReference type="NCBI Taxonomy" id="221103"/>
    <lineage>
        <taxon>Eukaryota</taxon>
        <taxon>Fungi</taxon>
        <taxon>Dikarya</taxon>
        <taxon>Basidiomycota</taxon>
        <taxon>Agaricomycotina</taxon>
        <taxon>Agaricomycetes</taxon>
        <taxon>Agaricomycetidae</taxon>
        <taxon>Agaricales</taxon>
        <taxon>Marasmiineae</taxon>
        <taxon>Marasmiaceae</taxon>
        <taxon>Moniliophthora</taxon>
    </lineage>
</organism>
<proteinExistence type="predicted"/>
<dbReference type="PANTHER" id="PTHR43791">
    <property type="entry name" value="PERMEASE-RELATED"/>
    <property type="match status" value="1"/>
</dbReference>
<dbReference type="InterPro" id="IPR020846">
    <property type="entry name" value="MFS_dom"/>
</dbReference>
<dbReference type="InterPro" id="IPR036259">
    <property type="entry name" value="MFS_trans_sf"/>
</dbReference>
<dbReference type="PANTHER" id="PTHR43791:SF53">
    <property type="entry name" value="MAJOR FACILITATOR SUPERFAMILY (MFS) PROFILE DOMAIN-CONTAINING PROTEIN"/>
    <property type="match status" value="1"/>
</dbReference>
<dbReference type="Proteomes" id="UP000054988">
    <property type="component" value="Unassembled WGS sequence"/>
</dbReference>
<protein>
    <recommendedName>
        <fullName evidence="7">Major facilitator superfamily (MFS) profile domain-containing protein</fullName>
    </recommendedName>
</protein>
<dbReference type="eggNOG" id="KOG2533">
    <property type="taxonomic scope" value="Eukaryota"/>
</dbReference>
<evidence type="ECO:0000313" key="9">
    <source>
        <dbReference type="Proteomes" id="UP000054988"/>
    </source>
</evidence>
<dbReference type="Gene3D" id="1.20.1250.20">
    <property type="entry name" value="MFS general substrate transporter like domains"/>
    <property type="match status" value="1"/>
</dbReference>
<feature type="domain" description="Major facilitator superfamily (MFS) profile" evidence="7">
    <location>
        <begin position="1"/>
        <end position="138"/>
    </location>
</feature>
<evidence type="ECO:0000256" key="6">
    <source>
        <dbReference type="SAM" id="Phobius"/>
    </source>
</evidence>
<keyword evidence="3 6" id="KW-0812">Transmembrane</keyword>
<dbReference type="GO" id="GO:0016020">
    <property type="term" value="C:membrane"/>
    <property type="evidence" value="ECO:0007669"/>
    <property type="project" value="UniProtKB-SubCell"/>
</dbReference>
<dbReference type="EMBL" id="LATX01002439">
    <property type="protein sequence ID" value="KTB29255.1"/>
    <property type="molecule type" value="Genomic_DNA"/>
</dbReference>
<dbReference type="AlphaFoldDB" id="A0A0W0EYX0"/>
<evidence type="ECO:0000313" key="8">
    <source>
        <dbReference type="EMBL" id="KTB29255.1"/>
    </source>
</evidence>
<keyword evidence="5 6" id="KW-0472">Membrane</keyword>
<keyword evidence="4 6" id="KW-1133">Transmembrane helix</keyword>
<reference evidence="8 9" key="1">
    <citation type="submission" date="2015-12" db="EMBL/GenBank/DDBJ databases">
        <title>Draft genome sequence of Moniliophthora roreri, the causal agent of frosty pod rot of cacao.</title>
        <authorList>
            <person name="Aime M.C."/>
            <person name="Diaz-Valderrama J.R."/>
            <person name="Kijpornyongpan T."/>
            <person name="Phillips-Mora W."/>
        </authorList>
    </citation>
    <scope>NUCLEOTIDE SEQUENCE [LARGE SCALE GENOMIC DNA]</scope>
    <source>
        <strain evidence="8 9">MCA 2952</strain>
    </source>
</reference>
<evidence type="ECO:0000259" key="7">
    <source>
        <dbReference type="PROSITE" id="PS50850"/>
    </source>
</evidence>
<keyword evidence="2" id="KW-0813">Transport</keyword>
<dbReference type="GO" id="GO:0022857">
    <property type="term" value="F:transmembrane transporter activity"/>
    <property type="evidence" value="ECO:0007669"/>
    <property type="project" value="InterPro"/>
</dbReference>
<sequence length="138" mass="14799">MSSFNYNIALTVFYIFYAIAEVPSNLALKHFGLVWLAALVTIFGLVVIGTAFVTSYGGLIMTRVFLGIAEGGTLLGLIYVLSGFYCWSELVLCVGIFFGLSPSLAGAFGSLLASGLLSVGDINSVTFWRKVFLIEGVF</sequence>
<dbReference type="SUPFAM" id="SSF103473">
    <property type="entry name" value="MFS general substrate transporter"/>
    <property type="match status" value="1"/>
</dbReference>
<comment type="caution">
    <text evidence="8">The sequence shown here is derived from an EMBL/GenBank/DDBJ whole genome shotgun (WGS) entry which is preliminary data.</text>
</comment>
<comment type="subcellular location">
    <subcellularLocation>
        <location evidence="1">Membrane</location>
        <topology evidence="1">Multi-pass membrane protein</topology>
    </subcellularLocation>
</comment>
<evidence type="ECO:0000256" key="5">
    <source>
        <dbReference type="ARBA" id="ARBA00023136"/>
    </source>
</evidence>
<accession>A0A0W0EYX0</accession>
<feature type="transmembrane region" description="Helical" evidence="6">
    <location>
        <begin position="30"/>
        <end position="53"/>
    </location>
</feature>
<gene>
    <name evidence="8" type="ORF">WG66_18167</name>
</gene>
<evidence type="ECO:0000256" key="1">
    <source>
        <dbReference type="ARBA" id="ARBA00004141"/>
    </source>
</evidence>
<feature type="transmembrane region" description="Helical" evidence="6">
    <location>
        <begin position="74"/>
        <end position="98"/>
    </location>
</feature>
<name>A0A0W0EYX0_MONRR</name>
<dbReference type="PROSITE" id="PS50850">
    <property type="entry name" value="MFS"/>
    <property type="match status" value="1"/>
</dbReference>
<evidence type="ECO:0000256" key="3">
    <source>
        <dbReference type="ARBA" id="ARBA00022692"/>
    </source>
</evidence>